<feature type="active site" description="Proton acceptor" evidence="9">
    <location>
        <position position="44"/>
    </location>
</feature>
<name>A0A538TVQ9_UNCEI</name>
<feature type="active site" description="Nucleophile; for glutaminase activity" evidence="7">
    <location>
        <position position="134"/>
    </location>
</feature>
<feature type="binding site" evidence="7">
    <location>
        <position position="162"/>
    </location>
    <ligand>
        <name>L-glutamine</name>
        <dbReference type="ChEBI" id="CHEBI:58359"/>
    </ligand>
</feature>
<dbReference type="CDD" id="cd07570">
    <property type="entry name" value="GAT_Gln-NAD-synth"/>
    <property type="match status" value="1"/>
</dbReference>
<evidence type="ECO:0000256" key="9">
    <source>
        <dbReference type="PROSITE-ProRule" id="PRU10139"/>
    </source>
</evidence>
<dbReference type="GO" id="GO:0004359">
    <property type="term" value="F:glutaminase activity"/>
    <property type="evidence" value="ECO:0007669"/>
    <property type="project" value="InterPro"/>
</dbReference>
<dbReference type="SUPFAM" id="SSF56317">
    <property type="entry name" value="Carbon-nitrogen hydrolase"/>
    <property type="match status" value="1"/>
</dbReference>
<evidence type="ECO:0000256" key="4">
    <source>
        <dbReference type="ARBA" id="ARBA00022741"/>
    </source>
</evidence>
<dbReference type="InterPro" id="IPR000132">
    <property type="entry name" value="Nitrilase/CN_hydratase_CS"/>
</dbReference>
<dbReference type="Proteomes" id="UP000316609">
    <property type="component" value="Unassembled WGS sequence"/>
</dbReference>
<evidence type="ECO:0000256" key="8">
    <source>
        <dbReference type="PIRNR" id="PIRNR006630"/>
    </source>
</evidence>
<dbReference type="InterPro" id="IPR014729">
    <property type="entry name" value="Rossmann-like_a/b/a_fold"/>
</dbReference>
<evidence type="ECO:0000259" key="12">
    <source>
        <dbReference type="PROSITE" id="PS50263"/>
    </source>
</evidence>
<comment type="function">
    <text evidence="7">Catalyzes the ATP-dependent amidation of deamido-NAD to form NAD. Uses L-glutamine as a nitrogen source.</text>
</comment>
<protein>
    <recommendedName>
        <fullName evidence="7 8">Glutamine-dependent NAD(+) synthetase</fullName>
        <ecNumber evidence="7 8">6.3.5.1</ecNumber>
    </recommendedName>
    <alternativeName>
        <fullName evidence="7 8">NAD(+) synthase [glutamine-hydrolyzing]</fullName>
    </alternativeName>
</protein>
<dbReference type="InterPro" id="IPR022310">
    <property type="entry name" value="NAD/GMP_synthase"/>
</dbReference>
<feature type="binding site" evidence="7">
    <location>
        <position position="558"/>
    </location>
    <ligand>
        <name>deamido-NAD(+)</name>
        <dbReference type="ChEBI" id="CHEBI:58437"/>
        <note>ligand shared between two neighboring subunits</note>
    </ligand>
</feature>
<feature type="binding site" evidence="7">
    <location>
        <position position="116"/>
    </location>
    <ligand>
        <name>L-glutamine</name>
        <dbReference type="ChEBI" id="CHEBI:58359"/>
    </ligand>
</feature>
<feature type="region of interest" description="Disordered" evidence="11">
    <location>
        <begin position="483"/>
        <end position="513"/>
    </location>
</feature>
<dbReference type="PANTHER" id="PTHR23090">
    <property type="entry name" value="NH 3 /GLUTAMINE-DEPENDENT NAD + SYNTHETASE"/>
    <property type="match status" value="1"/>
</dbReference>
<gene>
    <name evidence="7" type="primary">nadE</name>
    <name evidence="13" type="ORF">E6K78_03970</name>
</gene>
<dbReference type="EC" id="6.3.5.1" evidence="7 8"/>
<evidence type="ECO:0000313" key="13">
    <source>
        <dbReference type="EMBL" id="TMQ67658.1"/>
    </source>
</evidence>
<comment type="similarity">
    <text evidence="2 7 8">In the C-terminal section; belongs to the NAD synthetase family.</text>
</comment>
<dbReference type="InterPro" id="IPR014445">
    <property type="entry name" value="Gln-dep_NAD_synthase"/>
</dbReference>
<dbReference type="FunFam" id="3.40.50.620:FF:000106">
    <property type="entry name" value="Glutamine-dependent NAD(+) synthetase"/>
    <property type="match status" value="1"/>
</dbReference>
<dbReference type="Gene3D" id="3.60.110.10">
    <property type="entry name" value="Carbon-nitrogen hydrolase"/>
    <property type="match status" value="1"/>
</dbReference>
<feature type="binding site" evidence="7">
    <location>
        <position position="417"/>
    </location>
    <ligand>
        <name>deamido-NAD(+)</name>
        <dbReference type="ChEBI" id="CHEBI:58437"/>
        <note>ligand shared between two neighboring subunits</note>
    </ligand>
</feature>
<dbReference type="GO" id="GO:0009435">
    <property type="term" value="P:NAD+ biosynthetic process"/>
    <property type="evidence" value="ECO:0007669"/>
    <property type="project" value="UniProtKB-UniRule"/>
</dbReference>
<feature type="active site" description="Proton acceptor; for glutaminase activity" evidence="7">
    <location>
        <position position="44"/>
    </location>
</feature>
<dbReference type="NCBIfam" id="NF010588">
    <property type="entry name" value="PRK13981.1"/>
    <property type="match status" value="1"/>
</dbReference>
<proteinExistence type="inferred from homology"/>
<dbReference type="GO" id="GO:0005524">
    <property type="term" value="F:ATP binding"/>
    <property type="evidence" value="ECO:0007669"/>
    <property type="project" value="UniProtKB-UniRule"/>
</dbReference>
<feature type="domain" description="CN hydrolase" evidence="12">
    <location>
        <begin position="4"/>
        <end position="232"/>
    </location>
</feature>
<feature type="active site" description="For glutaminase activity" evidence="7">
    <location>
        <position position="110"/>
    </location>
</feature>
<dbReference type="PROSITE" id="PS50263">
    <property type="entry name" value="CN_HYDROLASE"/>
    <property type="match status" value="1"/>
</dbReference>
<sequence length="587" mass="64280">MRTLRLGLAQLNPTVGDLDGNVQRVVESIGRARALGVDVLAFPEMVIPGYPPEDLLLKPSFIDRTLERTRNLAAETRGMTVVVGTIDREIDLYNAAAVLHDGHLIGTYRKRYLPNYGVSPVFARDEAVIGVSICEDIWYPGGPVEEQIIRGGAELVLNLSASPYHAGKAQARRRMLCTRAADNQAIVCYVNLVGGQDEIVFDGASLIVDEQGLVLAEGEMFEEDLVVADVEIDAVFSARLHDPRLRKERVLDGETTARFELSPIADDGPRETEAEGAGGRSGAAPVAAVALPRPALAPRPTVVQRDLAAEIYDALVLGTRDYVRKNGFDTVVLGLSGGVDSALCACLAVDAVGATHVVGVCMPSRYTSGASREDAEALARSLGIRFYLLPIGEVFESTLRVLESPFSGRAVDITEENLQARIRGNYLMALSNKFGWLVLTTGNKSELSVGYSTLYGDMAGGFAVLKDVYKTMVYQLAIHRNGHGSQPPIPQRTLRRSPSAELKPDQTDQDTLPPYDVLDPILRMYVEEDRSSREIAELGFDEELVRRVIRMVDRSEYKRRQSPPGIKITPRALGKDRRLPITNRWQG</sequence>
<keyword evidence="6 7" id="KW-0520">NAD</keyword>
<evidence type="ECO:0000256" key="6">
    <source>
        <dbReference type="ARBA" id="ARBA00023027"/>
    </source>
</evidence>
<evidence type="ECO:0000256" key="7">
    <source>
        <dbReference type="HAMAP-Rule" id="MF_02090"/>
    </source>
</evidence>
<feature type="binding site" evidence="7">
    <location>
        <position position="168"/>
    </location>
    <ligand>
        <name>L-glutamine</name>
        <dbReference type="ChEBI" id="CHEBI:58359"/>
    </ligand>
</feature>
<comment type="similarity">
    <text evidence="10">Belongs to the NAD synthetase family.</text>
</comment>
<dbReference type="GO" id="GO:0008795">
    <property type="term" value="F:NAD+ synthase activity"/>
    <property type="evidence" value="ECO:0007669"/>
    <property type="project" value="UniProtKB-UniRule"/>
</dbReference>
<organism evidence="13 14">
    <name type="scientific">Eiseniibacteriota bacterium</name>
    <dbReference type="NCBI Taxonomy" id="2212470"/>
    <lineage>
        <taxon>Bacteria</taxon>
        <taxon>Candidatus Eiseniibacteriota</taxon>
    </lineage>
</organism>
<evidence type="ECO:0000256" key="2">
    <source>
        <dbReference type="ARBA" id="ARBA00007145"/>
    </source>
</evidence>
<dbReference type="AlphaFoldDB" id="A0A538TVQ9"/>
<keyword evidence="3 7" id="KW-0436">Ligase</keyword>
<evidence type="ECO:0000256" key="10">
    <source>
        <dbReference type="RuleBase" id="RU003811"/>
    </source>
</evidence>
<dbReference type="PROSITE" id="PS00920">
    <property type="entry name" value="NITRIL_CHT_1"/>
    <property type="match status" value="1"/>
</dbReference>
<comment type="caution">
    <text evidence="7">Lacks conserved residue(s) required for the propagation of feature annotation.</text>
</comment>
<dbReference type="InterPro" id="IPR036526">
    <property type="entry name" value="C-N_Hydrolase_sf"/>
</dbReference>
<dbReference type="NCBIfam" id="TIGR00552">
    <property type="entry name" value="nadE"/>
    <property type="match status" value="1"/>
</dbReference>
<feature type="binding site" evidence="7">
    <location>
        <position position="446"/>
    </location>
    <ligand>
        <name>deamido-NAD(+)</name>
        <dbReference type="ChEBI" id="CHEBI:58437"/>
        <note>ligand shared between two neighboring subunits</note>
    </ligand>
</feature>
<dbReference type="SUPFAM" id="SSF52402">
    <property type="entry name" value="Adenine nucleotide alpha hydrolases-like"/>
    <property type="match status" value="1"/>
</dbReference>
<evidence type="ECO:0000256" key="11">
    <source>
        <dbReference type="SAM" id="MobiDB-lite"/>
    </source>
</evidence>
<dbReference type="Pfam" id="PF00795">
    <property type="entry name" value="CN_hydrolase"/>
    <property type="match status" value="1"/>
</dbReference>
<dbReference type="InterPro" id="IPR003694">
    <property type="entry name" value="NAD_synthase"/>
</dbReference>
<dbReference type="PIRSF" id="PIRSF006630">
    <property type="entry name" value="NADS_GAT"/>
    <property type="match status" value="1"/>
</dbReference>
<dbReference type="UniPathway" id="UPA00253">
    <property type="reaction ID" value="UER00334"/>
</dbReference>
<comment type="pathway">
    <text evidence="1 7 8">Cofactor biosynthesis; NAD(+) biosynthesis; NAD(+) from deamido-NAD(+) (L-Gln route): step 1/1.</text>
</comment>
<keyword evidence="5 7" id="KW-0067">ATP-binding</keyword>
<dbReference type="GO" id="GO:0000257">
    <property type="term" value="F:nitrilase activity"/>
    <property type="evidence" value="ECO:0007669"/>
    <property type="project" value="UniProtKB-ARBA"/>
</dbReference>
<dbReference type="HAMAP" id="MF_02090">
    <property type="entry name" value="NadE_glutamine_dep"/>
    <property type="match status" value="1"/>
</dbReference>
<feature type="binding site" evidence="7">
    <location>
        <begin position="334"/>
        <end position="341"/>
    </location>
    <ligand>
        <name>ATP</name>
        <dbReference type="ChEBI" id="CHEBI:30616"/>
    </ligand>
</feature>
<dbReference type="CDD" id="cd00553">
    <property type="entry name" value="NAD_synthase"/>
    <property type="match status" value="1"/>
</dbReference>
<dbReference type="GO" id="GO:0005737">
    <property type="term" value="C:cytoplasm"/>
    <property type="evidence" value="ECO:0007669"/>
    <property type="project" value="InterPro"/>
</dbReference>
<evidence type="ECO:0000256" key="5">
    <source>
        <dbReference type="ARBA" id="ARBA00022840"/>
    </source>
</evidence>
<dbReference type="Pfam" id="PF02540">
    <property type="entry name" value="NAD_synthase"/>
    <property type="match status" value="1"/>
</dbReference>
<evidence type="ECO:0000313" key="14">
    <source>
        <dbReference type="Proteomes" id="UP000316609"/>
    </source>
</evidence>
<reference evidence="13 14" key="1">
    <citation type="journal article" date="2019" name="Nat. Microbiol.">
        <title>Mediterranean grassland soil C-N compound turnover is dependent on rainfall and depth, and is mediated by genomically divergent microorganisms.</title>
        <authorList>
            <person name="Diamond S."/>
            <person name="Andeer P.F."/>
            <person name="Li Z."/>
            <person name="Crits-Christoph A."/>
            <person name="Burstein D."/>
            <person name="Anantharaman K."/>
            <person name="Lane K.R."/>
            <person name="Thomas B.C."/>
            <person name="Pan C."/>
            <person name="Northen T.R."/>
            <person name="Banfield J.F."/>
        </authorList>
    </citation>
    <scope>NUCLEOTIDE SEQUENCE [LARGE SCALE GENOMIC DNA]</scope>
    <source>
        <strain evidence="13">WS_8</strain>
    </source>
</reference>
<feature type="binding site" evidence="7">
    <location>
        <position position="441"/>
    </location>
    <ligand>
        <name>ATP</name>
        <dbReference type="ChEBI" id="CHEBI:30616"/>
    </ligand>
</feature>
<comment type="catalytic activity">
    <reaction evidence="7 8">
        <text>deamido-NAD(+) + L-glutamine + ATP + H2O = L-glutamate + AMP + diphosphate + NAD(+) + H(+)</text>
        <dbReference type="Rhea" id="RHEA:24384"/>
        <dbReference type="ChEBI" id="CHEBI:15377"/>
        <dbReference type="ChEBI" id="CHEBI:15378"/>
        <dbReference type="ChEBI" id="CHEBI:29985"/>
        <dbReference type="ChEBI" id="CHEBI:30616"/>
        <dbReference type="ChEBI" id="CHEBI:33019"/>
        <dbReference type="ChEBI" id="CHEBI:57540"/>
        <dbReference type="ChEBI" id="CHEBI:58359"/>
        <dbReference type="ChEBI" id="CHEBI:58437"/>
        <dbReference type="ChEBI" id="CHEBI:456215"/>
        <dbReference type="EC" id="6.3.5.1"/>
    </reaction>
</comment>
<accession>A0A538TVQ9</accession>
<keyword evidence="4 7" id="KW-0547">Nucleotide-binding</keyword>
<feature type="region of interest" description="Disordered" evidence="11">
    <location>
        <begin position="261"/>
        <end position="281"/>
    </location>
</feature>
<comment type="caution">
    <text evidence="13">The sequence shown here is derived from an EMBL/GenBank/DDBJ whole genome shotgun (WGS) entry which is preliminary data.</text>
</comment>
<dbReference type="EMBL" id="VBOY01000033">
    <property type="protein sequence ID" value="TMQ67658.1"/>
    <property type="molecule type" value="Genomic_DNA"/>
</dbReference>
<dbReference type="Gene3D" id="3.40.50.620">
    <property type="entry name" value="HUPs"/>
    <property type="match status" value="1"/>
</dbReference>
<evidence type="ECO:0000256" key="3">
    <source>
        <dbReference type="ARBA" id="ARBA00022598"/>
    </source>
</evidence>
<dbReference type="InterPro" id="IPR003010">
    <property type="entry name" value="C-N_Hydrolase"/>
</dbReference>
<dbReference type="GO" id="GO:0003952">
    <property type="term" value="F:NAD+ synthase (glutamine-hydrolyzing) activity"/>
    <property type="evidence" value="ECO:0007669"/>
    <property type="project" value="UniProtKB-UniRule"/>
</dbReference>
<dbReference type="PANTHER" id="PTHR23090:SF9">
    <property type="entry name" value="GLUTAMINE-DEPENDENT NAD(+) SYNTHETASE"/>
    <property type="match status" value="1"/>
</dbReference>
<evidence type="ECO:0000256" key="1">
    <source>
        <dbReference type="ARBA" id="ARBA00005188"/>
    </source>
</evidence>